<proteinExistence type="predicted"/>
<dbReference type="InterPro" id="IPR050950">
    <property type="entry name" value="HTH-type_LysR_regulators"/>
</dbReference>
<dbReference type="CDD" id="cd05466">
    <property type="entry name" value="PBP2_LTTR_substrate"/>
    <property type="match status" value="1"/>
</dbReference>
<dbReference type="EMBL" id="WUBS01000023">
    <property type="protein sequence ID" value="NDL65858.1"/>
    <property type="molecule type" value="Genomic_DNA"/>
</dbReference>
<sequence length="235" mass="25626">MSLLREAQQLGHSISASQELSGELVIGATVSLAPTVIPELLARLANAHSRLRVRVVVRGANELLSMLELGGLELLVSYAISTPLLRLKSETLFHSQFGVIAYQDCFAVDRRTLSPSTLVGLPCAILDNFVSRQRLFDYLSSVEGGVDIDVHYPVGTLALCIELVRRKLAVAIIPLFPPLIRNLPPEVRWFELEPTPFPLSATVSWLAKISLSPSAQALLDEVAKLGQVTKWAALP</sequence>
<gene>
    <name evidence="2" type="ORF">GRH90_24305</name>
</gene>
<dbReference type="AlphaFoldDB" id="A0A845ST05"/>
<feature type="domain" description="LysR substrate-binding" evidence="1">
    <location>
        <begin position="18"/>
        <end position="223"/>
    </location>
</feature>
<evidence type="ECO:0000259" key="1">
    <source>
        <dbReference type="Pfam" id="PF03466"/>
    </source>
</evidence>
<evidence type="ECO:0000313" key="2">
    <source>
        <dbReference type="EMBL" id="NDL65858.1"/>
    </source>
</evidence>
<organism evidence="2 3">
    <name type="scientific">Acerihabitans arboris</name>
    <dbReference type="NCBI Taxonomy" id="2691583"/>
    <lineage>
        <taxon>Bacteria</taxon>
        <taxon>Pseudomonadati</taxon>
        <taxon>Pseudomonadota</taxon>
        <taxon>Gammaproteobacteria</taxon>
        <taxon>Enterobacterales</taxon>
        <taxon>Pectobacteriaceae</taxon>
        <taxon>Acerihabitans</taxon>
    </lineage>
</organism>
<dbReference type="Proteomes" id="UP000461443">
    <property type="component" value="Unassembled WGS sequence"/>
</dbReference>
<name>A0A845ST05_9GAMM</name>
<reference evidence="2 3" key="2">
    <citation type="submission" date="2020-02" db="EMBL/GenBank/DDBJ databases">
        <title>The new genus of Enterobacteriales.</title>
        <authorList>
            <person name="Kim I.S."/>
        </authorList>
    </citation>
    <scope>NUCLEOTIDE SEQUENCE [LARGE SCALE GENOMIC DNA]</scope>
    <source>
        <strain evidence="2 3">SAP-6</strain>
    </source>
</reference>
<dbReference type="InterPro" id="IPR005119">
    <property type="entry name" value="LysR_subst-bd"/>
</dbReference>
<keyword evidence="3" id="KW-1185">Reference proteome</keyword>
<dbReference type="GO" id="GO:0005829">
    <property type="term" value="C:cytosol"/>
    <property type="evidence" value="ECO:0007669"/>
    <property type="project" value="TreeGrafter"/>
</dbReference>
<accession>A0A845ST05</accession>
<protein>
    <recommendedName>
        <fullName evidence="1">LysR substrate-binding domain-containing protein</fullName>
    </recommendedName>
</protein>
<evidence type="ECO:0000313" key="3">
    <source>
        <dbReference type="Proteomes" id="UP000461443"/>
    </source>
</evidence>
<dbReference type="Gene3D" id="3.40.190.10">
    <property type="entry name" value="Periplasmic binding protein-like II"/>
    <property type="match status" value="2"/>
</dbReference>
<comment type="caution">
    <text evidence="2">The sequence shown here is derived from an EMBL/GenBank/DDBJ whole genome shotgun (WGS) entry which is preliminary data.</text>
</comment>
<dbReference type="Pfam" id="PF03466">
    <property type="entry name" value="LysR_substrate"/>
    <property type="match status" value="1"/>
</dbReference>
<dbReference type="PANTHER" id="PTHR30419">
    <property type="entry name" value="HTH-TYPE TRANSCRIPTIONAL REGULATOR YBHD"/>
    <property type="match status" value="1"/>
</dbReference>
<dbReference type="RefSeq" id="WP_162368566.1">
    <property type="nucleotide sequence ID" value="NZ_WUBS01000023.1"/>
</dbReference>
<reference evidence="2 3" key="1">
    <citation type="submission" date="2019-12" db="EMBL/GenBank/DDBJ databases">
        <authorList>
            <person name="Lee S.D."/>
        </authorList>
    </citation>
    <scope>NUCLEOTIDE SEQUENCE [LARGE SCALE GENOMIC DNA]</scope>
    <source>
        <strain evidence="2 3">SAP-6</strain>
    </source>
</reference>
<dbReference type="GO" id="GO:0006355">
    <property type="term" value="P:regulation of DNA-templated transcription"/>
    <property type="evidence" value="ECO:0007669"/>
    <property type="project" value="TreeGrafter"/>
</dbReference>
<dbReference type="SUPFAM" id="SSF53850">
    <property type="entry name" value="Periplasmic binding protein-like II"/>
    <property type="match status" value="1"/>
</dbReference>